<proteinExistence type="predicted"/>
<dbReference type="RefSeq" id="WP_131553665.1">
    <property type="nucleotide sequence ID" value="NZ_SJSK01000003.1"/>
</dbReference>
<protein>
    <recommendedName>
        <fullName evidence="3">DNA polymerase-3 subunit alpha</fullName>
    </recommendedName>
</protein>
<reference evidence="1 2" key="1">
    <citation type="submission" date="2019-02" db="EMBL/GenBank/DDBJ databases">
        <title>Pedobacter sp. RP-1-13 sp. nov., isolated from Arctic soil.</title>
        <authorList>
            <person name="Dahal R.H."/>
        </authorList>
    </citation>
    <scope>NUCLEOTIDE SEQUENCE [LARGE SCALE GENOMIC DNA]</scope>
    <source>
        <strain evidence="1 2">RP-1-13</strain>
    </source>
</reference>
<dbReference type="OrthoDB" id="9803237at2"/>
<comment type="caution">
    <text evidence="1">The sequence shown here is derived from an EMBL/GenBank/DDBJ whole genome shotgun (WGS) entry which is preliminary data.</text>
</comment>
<name>A0A4R0MTY7_9SPHI</name>
<dbReference type="AlphaFoldDB" id="A0A4R0MTY7"/>
<keyword evidence="2" id="KW-1185">Reference proteome</keyword>
<accession>A0A4R0MTY7</accession>
<organism evidence="1 2">
    <name type="scientific">Pedobacter frigiditerrae</name>
    <dbReference type="NCBI Taxonomy" id="2530452"/>
    <lineage>
        <taxon>Bacteria</taxon>
        <taxon>Pseudomonadati</taxon>
        <taxon>Bacteroidota</taxon>
        <taxon>Sphingobacteriia</taxon>
        <taxon>Sphingobacteriales</taxon>
        <taxon>Sphingobacteriaceae</taxon>
        <taxon>Pedobacter</taxon>
    </lineage>
</organism>
<gene>
    <name evidence="1" type="ORF">EZ428_13365</name>
</gene>
<dbReference type="EMBL" id="SJSK01000003">
    <property type="protein sequence ID" value="TCC90263.1"/>
    <property type="molecule type" value="Genomic_DNA"/>
</dbReference>
<evidence type="ECO:0000313" key="1">
    <source>
        <dbReference type="EMBL" id="TCC90263.1"/>
    </source>
</evidence>
<sequence>MRFTGKSKKKLLWEVHNYLGSKTKKVADRELFHLPSKEYILPNLDNNLIEDAYQELELLGFPVTLSMFDLLKTDYHGDILAKNLEKHEGKVVKMLGNFVCDKTVHTIKSTKMWFGTFIDSEGDFFDTTHFPNGSPIYPFRGKGCYLILGKVVLDFGVPSVEVIKFAKLPIMDNPVLVTDSKPLKQKYN</sequence>
<evidence type="ECO:0000313" key="2">
    <source>
        <dbReference type="Proteomes" id="UP000292884"/>
    </source>
</evidence>
<dbReference type="Proteomes" id="UP000292884">
    <property type="component" value="Unassembled WGS sequence"/>
</dbReference>
<evidence type="ECO:0008006" key="3">
    <source>
        <dbReference type="Google" id="ProtNLM"/>
    </source>
</evidence>